<feature type="compositionally biased region" description="Basic and acidic residues" evidence="2">
    <location>
        <begin position="230"/>
        <end position="243"/>
    </location>
</feature>
<feature type="compositionally biased region" description="Polar residues" evidence="2">
    <location>
        <begin position="138"/>
        <end position="157"/>
    </location>
</feature>
<dbReference type="GO" id="GO:0000981">
    <property type="term" value="F:DNA-binding transcription factor activity, RNA polymerase II-specific"/>
    <property type="evidence" value="ECO:0007669"/>
    <property type="project" value="InterPro"/>
</dbReference>
<dbReference type="InterPro" id="IPR001138">
    <property type="entry name" value="Zn2Cys6_DnaBD"/>
</dbReference>
<evidence type="ECO:0000259" key="4">
    <source>
        <dbReference type="PROSITE" id="PS50157"/>
    </source>
</evidence>
<feature type="compositionally biased region" description="Basic and acidic residues" evidence="2">
    <location>
        <begin position="189"/>
        <end position="203"/>
    </location>
</feature>
<feature type="region of interest" description="Disordered" evidence="2">
    <location>
        <begin position="340"/>
        <end position="378"/>
    </location>
</feature>
<feature type="compositionally biased region" description="Polar residues" evidence="2">
    <location>
        <begin position="573"/>
        <end position="592"/>
    </location>
</feature>
<feature type="region of interest" description="Disordered" evidence="2">
    <location>
        <begin position="481"/>
        <end position="597"/>
    </location>
</feature>
<dbReference type="Pfam" id="PF00172">
    <property type="entry name" value="Zn_clus"/>
    <property type="match status" value="1"/>
</dbReference>
<accession>A0A9P6QI70</accession>
<feature type="compositionally biased region" description="Polar residues" evidence="2">
    <location>
        <begin position="512"/>
        <end position="536"/>
    </location>
</feature>
<sequence length="736" mass="79614">MNHDSEPSSAHVDARPSPVPVLDLVLAAVETQVAPEAQEGQEGQETNPNRHSTRTRTHSEKDLVSSSTSPLKASTLSASSRIGSRGPIPPRPGVFRPCARCRVKKTRCDKAKPSCSNCQKAGVDVICIYDNDEPTPGVVTSASSSAQMAPCSGTTADSNEDGKQTKVGTKKDSEKGYGSRSTKTLAITEAKDSSERTVGEKASSKVQNHSKHRSRHQSHYTSSNISNGSNKDDVSKRTSDSPRDLSQIQHTQKKIKTGANTSGAIKPSPLRTSIGTATSDNFKSPISPKELGSKRKASLSHEPSAPLSLQSNVNKTSPMDQDSLETNDKDNVVLGLSIKEIPSDEAPGTPAQERHSSPAKSMTASSRSKKQAALSSSSVSAGVGVTAKASWSSQSKIIVELTASKPPPVFVIDKNQKTRKWGKRCNIFQTLGGEVTLPLWTSDQEMLLNEPKPLYIQRSMPLMSTRKENLSRLAVLSHMDFDTPERGNTPESHEGSPSPSTPPTKRKRAPKRQNSNISTSSLTATSGKGGDQANNESTTKSSKSSSFKRARAGSGQFMLDDNQEDGTPGPGSNARSTPVPTTFSSTKGASSQRPRKYPCSFEGCNKSFMDKFHLDRHEARHVTEEIVCGIDGCTKAYNSISTVRRHQSIMHKDRKEEFERLLAVKNNSDSTITSIKSKAQQAKGKEFIRRIANDMKDSAQPSLDNSESSTRASSPMLRDVKQQEMDTSTEDMIMVD</sequence>
<dbReference type="OrthoDB" id="4748970at2759"/>
<feature type="compositionally biased region" description="Polar residues" evidence="2">
    <location>
        <begin position="699"/>
        <end position="713"/>
    </location>
</feature>
<feature type="domain" description="Zn(2)-C6 fungal-type" evidence="3">
    <location>
        <begin position="97"/>
        <end position="129"/>
    </location>
</feature>
<keyword evidence="1" id="KW-0862">Zinc</keyword>
<dbReference type="CDD" id="cd00067">
    <property type="entry name" value="GAL4"/>
    <property type="match status" value="1"/>
</dbReference>
<evidence type="ECO:0008006" key="7">
    <source>
        <dbReference type="Google" id="ProtNLM"/>
    </source>
</evidence>
<organism evidence="5 6">
    <name type="scientific">Mortierella polycephala</name>
    <dbReference type="NCBI Taxonomy" id="41804"/>
    <lineage>
        <taxon>Eukaryota</taxon>
        <taxon>Fungi</taxon>
        <taxon>Fungi incertae sedis</taxon>
        <taxon>Mucoromycota</taxon>
        <taxon>Mortierellomycotina</taxon>
        <taxon>Mortierellomycetes</taxon>
        <taxon>Mortierellales</taxon>
        <taxon>Mortierellaceae</taxon>
        <taxon>Mortierella</taxon>
    </lineage>
</organism>
<name>A0A9P6QI70_9FUNG</name>
<comment type="caution">
    <text evidence="5">The sequence shown here is derived from an EMBL/GenBank/DDBJ whole genome shotgun (WGS) entry which is preliminary data.</text>
</comment>
<evidence type="ECO:0000313" key="5">
    <source>
        <dbReference type="EMBL" id="KAG0267710.1"/>
    </source>
</evidence>
<dbReference type="SMART" id="SM00355">
    <property type="entry name" value="ZnF_C2H2"/>
    <property type="match status" value="2"/>
</dbReference>
<gene>
    <name evidence="5" type="ORF">BG011_000021</name>
</gene>
<dbReference type="PROSITE" id="PS50048">
    <property type="entry name" value="ZN2_CY6_FUNGAL_2"/>
    <property type="match status" value="1"/>
</dbReference>
<evidence type="ECO:0000313" key="6">
    <source>
        <dbReference type="Proteomes" id="UP000726737"/>
    </source>
</evidence>
<feature type="compositionally biased region" description="Polar residues" evidence="2">
    <location>
        <begin position="270"/>
        <end position="284"/>
    </location>
</feature>
<feature type="domain" description="C2H2-type" evidence="4">
    <location>
        <begin position="626"/>
        <end position="656"/>
    </location>
</feature>
<feature type="compositionally biased region" description="Basic residues" evidence="2">
    <location>
        <begin position="208"/>
        <end position="218"/>
    </location>
</feature>
<keyword evidence="6" id="KW-1185">Reference proteome</keyword>
<dbReference type="Gene3D" id="4.10.240.10">
    <property type="entry name" value="Zn(2)-C6 fungal-type DNA-binding domain"/>
    <property type="match status" value="1"/>
</dbReference>
<feature type="region of interest" description="Disordered" evidence="2">
    <location>
        <begin position="26"/>
        <end position="96"/>
    </location>
</feature>
<dbReference type="GO" id="GO:0008270">
    <property type="term" value="F:zinc ion binding"/>
    <property type="evidence" value="ECO:0007669"/>
    <property type="project" value="UniProtKB-KW"/>
</dbReference>
<dbReference type="PROSITE" id="PS50157">
    <property type="entry name" value="ZINC_FINGER_C2H2_2"/>
    <property type="match status" value="2"/>
</dbReference>
<feature type="region of interest" description="Disordered" evidence="2">
    <location>
        <begin position="138"/>
        <end position="328"/>
    </location>
</feature>
<feature type="compositionally biased region" description="Polar residues" evidence="2">
    <location>
        <begin position="219"/>
        <end position="229"/>
    </location>
</feature>
<feature type="domain" description="C2H2-type" evidence="4">
    <location>
        <begin position="597"/>
        <end position="626"/>
    </location>
</feature>
<feature type="compositionally biased region" description="Polar residues" evidence="2">
    <location>
        <begin position="64"/>
        <end position="78"/>
    </location>
</feature>
<evidence type="ECO:0000259" key="3">
    <source>
        <dbReference type="PROSITE" id="PS50048"/>
    </source>
</evidence>
<evidence type="ECO:0000256" key="2">
    <source>
        <dbReference type="SAM" id="MobiDB-lite"/>
    </source>
</evidence>
<dbReference type="InterPro" id="IPR036236">
    <property type="entry name" value="Znf_C2H2_sf"/>
</dbReference>
<keyword evidence="1" id="KW-0863">Zinc-finger</keyword>
<dbReference type="InterPro" id="IPR013087">
    <property type="entry name" value="Znf_C2H2_type"/>
</dbReference>
<evidence type="ECO:0000256" key="1">
    <source>
        <dbReference type="PROSITE-ProRule" id="PRU00042"/>
    </source>
</evidence>
<keyword evidence="1" id="KW-0479">Metal-binding</keyword>
<dbReference type="Gene3D" id="3.30.160.60">
    <property type="entry name" value="Classic Zinc Finger"/>
    <property type="match status" value="1"/>
</dbReference>
<dbReference type="EMBL" id="JAAAJA010000001">
    <property type="protein sequence ID" value="KAG0267710.1"/>
    <property type="molecule type" value="Genomic_DNA"/>
</dbReference>
<feature type="region of interest" description="Disordered" evidence="2">
    <location>
        <begin position="693"/>
        <end position="736"/>
    </location>
</feature>
<dbReference type="InterPro" id="IPR036864">
    <property type="entry name" value="Zn2-C6_fun-type_DNA-bd_sf"/>
</dbReference>
<dbReference type="SMART" id="SM00066">
    <property type="entry name" value="GAL4"/>
    <property type="match status" value="1"/>
</dbReference>
<dbReference type="Proteomes" id="UP000726737">
    <property type="component" value="Unassembled WGS sequence"/>
</dbReference>
<proteinExistence type="predicted"/>
<feature type="compositionally biased region" description="Polar residues" evidence="2">
    <location>
        <begin position="307"/>
        <end position="320"/>
    </location>
</feature>
<dbReference type="SUPFAM" id="SSF57667">
    <property type="entry name" value="beta-beta-alpha zinc fingers"/>
    <property type="match status" value="1"/>
</dbReference>
<reference evidence="5" key="1">
    <citation type="journal article" date="2020" name="Fungal Divers.">
        <title>Resolving the Mortierellaceae phylogeny through synthesis of multi-gene phylogenetics and phylogenomics.</title>
        <authorList>
            <person name="Vandepol N."/>
            <person name="Liber J."/>
            <person name="Desiro A."/>
            <person name="Na H."/>
            <person name="Kennedy M."/>
            <person name="Barry K."/>
            <person name="Grigoriev I.V."/>
            <person name="Miller A.N."/>
            <person name="O'Donnell K."/>
            <person name="Stajich J.E."/>
            <person name="Bonito G."/>
        </authorList>
    </citation>
    <scope>NUCLEOTIDE SEQUENCE</scope>
    <source>
        <strain evidence="5">KOD948</strain>
    </source>
</reference>
<feature type="compositionally biased region" description="Basic and acidic residues" evidence="2">
    <location>
        <begin position="160"/>
        <end position="177"/>
    </location>
</feature>
<dbReference type="SUPFAM" id="SSF57701">
    <property type="entry name" value="Zn2/Cys6 DNA-binding domain"/>
    <property type="match status" value="1"/>
</dbReference>
<dbReference type="AlphaFoldDB" id="A0A9P6QI70"/>
<dbReference type="PROSITE" id="PS00028">
    <property type="entry name" value="ZINC_FINGER_C2H2_1"/>
    <property type="match status" value="2"/>
</dbReference>
<protein>
    <recommendedName>
        <fullName evidence="7">Zn(2)-C6 fungal-type domain-containing protein</fullName>
    </recommendedName>
</protein>